<evidence type="ECO:0000313" key="2">
    <source>
        <dbReference type="Proteomes" id="UP000735302"/>
    </source>
</evidence>
<comment type="caution">
    <text evidence="1">The sequence shown here is derived from an EMBL/GenBank/DDBJ whole genome shotgun (WGS) entry which is preliminary data.</text>
</comment>
<evidence type="ECO:0000313" key="1">
    <source>
        <dbReference type="EMBL" id="GFN90450.1"/>
    </source>
</evidence>
<keyword evidence="2" id="KW-1185">Reference proteome</keyword>
<dbReference type="AlphaFoldDB" id="A0AAV3Z3J7"/>
<name>A0AAV3Z3J7_9GAST</name>
<gene>
    <name evidence="1" type="ORF">PoB_001695600</name>
</gene>
<protein>
    <submittedName>
        <fullName evidence="1">Uncharacterized protein</fullName>
    </submittedName>
</protein>
<sequence length="148" mass="16980">MTGLALDCYGRFPQTQSLDYDAVKKALMKRYDLIEDGYRRRFRICKPDRYRSDSYGSTRWRERRYCAGPSLEVTDIWHSEIKDGMLQLASGKAVPVVKYCAALGDSKRTRDLRVPILRRKIGGREVDVMRGTGCEDVVVHKGLVEEVS</sequence>
<organism evidence="1 2">
    <name type="scientific">Plakobranchus ocellatus</name>
    <dbReference type="NCBI Taxonomy" id="259542"/>
    <lineage>
        <taxon>Eukaryota</taxon>
        <taxon>Metazoa</taxon>
        <taxon>Spiralia</taxon>
        <taxon>Lophotrochozoa</taxon>
        <taxon>Mollusca</taxon>
        <taxon>Gastropoda</taxon>
        <taxon>Heterobranchia</taxon>
        <taxon>Euthyneura</taxon>
        <taxon>Panpulmonata</taxon>
        <taxon>Sacoglossa</taxon>
        <taxon>Placobranchoidea</taxon>
        <taxon>Plakobranchidae</taxon>
        <taxon>Plakobranchus</taxon>
    </lineage>
</organism>
<dbReference type="EMBL" id="BLXT01002034">
    <property type="protein sequence ID" value="GFN90450.1"/>
    <property type="molecule type" value="Genomic_DNA"/>
</dbReference>
<dbReference type="Proteomes" id="UP000735302">
    <property type="component" value="Unassembled WGS sequence"/>
</dbReference>
<reference evidence="1 2" key="1">
    <citation type="journal article" date="2021" name="Elife">
        <title>Chloroplast acquisition without the gene transfer in kleptoplastic sea slugs, Plakobranchus ocellatus.</title>
        <authorList>
            <person name="Maeda T."/>
            <person name="Takahashi S."/>
            <person name="Yoshida T."/>
            <person name="Shimamura S."/>
            <person name="Takaki Y."/>
            <person name="Nagai Y."/>
            <person name="Toyoda A."/>
            <person name="Suzuki Y."/>
            <person name="Arimoto A."/>
            <person name="Ishii H."/>
            <person name="Satoh N."/>
            <person name="Nishiyama T."/>
            <person name="Hasebe M."/>
            <person name="Maruyama T."/>
            <person name="Minagawa J."/>
            <person name="Obokata J."/>
            <person name="Shigenobu S."/>
        </authorList>
    </citation>
    <scope>NUCLEOTIDE SEQUENCE [LARGE SCALE GENOMIC DNA]</scope>
</reference>
<accession>A0AAV3Z3J7</accession>
<proteinExistence type="predicted"/>